<keyword evidence="2" id="KW-1133">Transmembrane helix</keyword>
<gene>
    <name evidence="3" type="ORF">AWB70_02310</name>
</gene>
<accession>A0A158GRK7</accession>
<dbReference type="Pfam" id="PF04341">
    <property type="entry name" value="DUF485"/>
    <property type="match status" value="1"/>
</dbReference>
<feature type="transmembrane region" description="Helical" evidence="2">
    <location>
        <begin position="44"/>
        <end position="68"/>
    </location>
</feature>
<keyword evidence="2" id="KW-0472">Membrane</keyword>
<dbReference type="AlphaFoldDB" id="A0A158GRK7"/>
<dbReference type="InterPro" id="IPR007436">
    <property type="entry name" value="DUF485"/>
</dbReference>
<sequence>MQSMESINAEFERQNTSQTGPSALSVSEKTLALSRLRNRFVWSMLYASLAAYFGILIIVLGCSDVMYIPVYGEFNLGLLAIVFQFALVIATFWAYCAWAGRVYDPKASELLQSALGQQNGDQHG</sequence>
<evidence type="ECO:0000256" key="2">
    <source>
        <dbReference type="SAM" id="Phobius"/>
    </source>
</evidence>
<feature type="transmembrane region" description="Helical" evidence="2">
    <location>
        <begin position="74"/>
        <end position="98"/>
    </location>
</feature>
<reference evidence="4" key="1">
    <citation type="submission" date="2016-01" db="EMBL/GenBank/DDBJ databases">
        <authorList>
            <person name="Peeters C."/>
        </authorList>
    </citation>
    <scope>NUCLEOTIDE SEQUENCE [LARGE SCALE GENOMIC DNA]</scope>
</reference>
<evidence type="ECO:0008006" key="5">
    <source>
        <dbReference type="Google" id="ProtNLM"/>
    </source>
</evidence>
<evidence type="ECO:0000256" key="1">
    <source>
        <dbReference type="SAM" id="MobiDB-lite"/>
    </source>
</evidence>
<dbReference type="Proteomes" id="UP000054740">
    <property type="component" value="Unassembled WGS sequence"/>
</dbReference>
<keyword evidence="2" id="KW-0812">Transmembrane</keyword>
<evidence type="ECO:0000313" key="3">
    <source>
        <dbReference type="EMBL" id="SAL34060.1"/>
    </source>
</evidence>
<keyword evidence="4" id="KW-1185">Reference proteome</keyword>
<organism evidence="3 4">
    <name type="scientific">Caballeronia cordobensis</name>
    <name type="common">Burkholderia cordobensis</name>
    <dbReference type="NCBI Taxonomy" id="1353886"/>
    <lineage>
        <taxon>Bacteria</taxon>
        <taxon>Pseudomonadati</taxon>
        <taxon>Pseudomonadota</taxon>
        <taxon>Betaproteobacteria</taxon>
        <taxon>Burkholderiales</taxon>
        <taxon>Burkholderiaceae</taxon>
        <taxon>Caballeronia</taxon>
    </lineage>
</organism>
<protein>
    <recommendedName>
        <fullName evidence="5">DUF485 domain-containing protein</fullName>
    </recommendedName>
</protein>
<evidence type="ECO:0000313" key="4">
    <source>
        <dbReference type="Proteomes" id="UP000054740"/>
    </source>
</evidence>
<proteinExistence type="predicted"/>
<dbReference type="EMBL" id="FCNY02000005">
    <property type="protein sequence ID" value="SAL34060.1"/>
    <property type="molecule type" value="Genomic_DNA"/>
</dbReference>
<dbReference type="RefSeq" id="WP_053570179.1">
    <property type="nucleotide sequence ID" value="NZ_FCNY02000005.1"/>
</dbReference>
<feature type="region of interest" description="Disordered" evidence="1">
    <location>
        <begin position="1"/>
        <end position="22"/>
    </location>
</feature>
<name>A0A158GRK7_CABCO</name>